<dbReference type="HOGENOM" id="CLU_2091232_0_0_2"/>
<reference evidence="1 2" key="1">
    <citation type="journal article" date="2009" name="Stand. Genomic Sci.">
        <title>Complete genome sequence of Halomicrobium mukohataei type strain (arg-2).</title>
        <authorList>
            <person name="Tindall B.J."/>
            <person name="Schneider S."/>
            <person name="Lapidus A."/>
            <person name="Copeland A."/>
            <person name="Glavina Del Rio T."/>
            <person name="Nolan M."/>
            <person name="Lucas S."/>
            <person name="Chen F."/>
            <person name="Tice H."/>
            <person name="Cheng J.F."/>
            <person name="Saunders E."/>
            <person name="Bruce D."/>
            <person name="Goodwin L."/>
            <person name="Pitluck S."/>
            <person name="Mikhailova N."/>
            <person name="Pati A."/>
            <person name="Ivanova N."/>
            <person name="Mavrommatis K."/>
            <person name="Chen A."/>
            <person name="Palaniappan K."/>
            <person name="Chain P."/>
            <person name="Land M."/>
            <person name="Hauser L."/>
            <person name="Chang Y.J."/>
            <person name="Jeffries C.D."/>
            <person name="Brettin T."/>
            <person name="Han C."/>
            <person name="Rohde M."/>
            <person name="Goker M."/>
            <person name="Bristow J."/>
            <person name="Eisen J.A."/>
            <person name="Markowitz V."/>
            <person name="Hugenholtz P."/>
            <person name="Klenk H.P."/>
            <person name="Kyrpides N.C."/>
            <person name="Detter J.C."/>
        </authorList>
    </citation>
    <scope>NUCLEOTIDE SEQUENCE [LARGE SCALE GENOMIC DNA]</scope>
    <source>
        <strain evidence="2">ATCC 700874 / DSM 12286 / JCM 9738 / NCIMB 13541</strain>
    </source>
</reference>
<dbReference type="InterPro" id="IPR038570">
    <property type="entry name" value="HicA_sf"/>
</dbReference>
<dbReference type="GeneID" id="68216579"/>
<protein>
    <recommendedName>
        <fullName evidence="3">Type II toxin-antitoxin system HicA family toxin</fullName>
    </recommendedName>
</protein>
<evidence type="ECO:0000313" key="1">
    <source>
        <dbReference type="EMBL" id="ACV49116.1"/>
    </source>
</evidence>
<name>C7P1M6_HALMD</name>
<sequence>MTRHRRRIRLADISRPPTNTTRRCSERELTTVEAVHDDGSYTCTVRDSYGECDEVIVVPCEDDRRQVTVPLHDEVPIGTLRDIAGGAGANDFESFCDTDGCRRLPSRPHDGVRSIW</sequence>
<dbReference type="Proteomes" id="UP000001746">
    <property type="component" value="Chromosome"/>
</dbReference>
<evidence type="ECO:0008006" key="3">
    <source>
        <dbReference type="Google" id="ProtNLM"/>
    </source>
</evidence>
<dbReference type="Gene3D" id="3.30.920.30">
    <property type="entry name" value="Hypothetical protein"/>
    <property type="match status" value="1"/>
</dbReference>
<keyword evidence="2" id="KW-1185">Reference proteome</keyword>
<dbReference type="eggNOG" id="arCOG03087">
    <property type="taxonomic scope" value="Archaea"/>
</dbReference>
<evidence type="ECO:0000313" key="2">
    <source>
        <dbReference type="Proteomes" id="UP000001746"/>
    </source>
</evidence>
<accession>C7P1M6</accession>
<dbReference type="AlphaFoldDB" id="C7P1M6"/>
<dbReference type="RefSeq" id="WP_015763958.1">
    <property type="nucleotide sequence ID" value="NC_013202.1"/>
</dbReference>
<gene>
    <name evidence="1" type="ordered locus">Hmuk_3011</name>
</gene>
<proteinExistence type="predicted"/>
<dbReference type="EMBL" id="CP001688">
    <property type="protein sequence ID" value="ACV49116.1"/>
    <property type="molecule type" value="Genomic_DNA"/>
</dbReference>
<organism evidence="1 2">
    <name type="scientific">Halomicrobium mukohataei (strain ATCC 700874 / DSM 12286 / JCM 9738 / NCIMB 13541)</name>
    <name type="common">Haloarcula mukohataei</name>
    <dbReference type="NCBI Taxonomy" id="485914"/>
    <lineage>
        <taxon>Archaea</taxon>
        <taxon>Methanobacteriati</taxon>
        <taxon>Methanobacteriota</taxon>
        <taxon>Stenosarchaea group</taxon>
        <taxon>Halobacteria</taxon>
        <taxon>Halobacteriales</taxon>
        <taxon>Haloarculaceae</taxon>
        <taxon>Halomicrobium</taxon>
    </lineage>
</organism>
<dbReference type="KEGG" id="hmu:Hmuk_3011"/>